<evidence type="ECO:0000313" key="1">
    <source>
        <dbReference type="EMBL" id="CEK59180.1"/>
    </source>
</evidence>
<dbReference type="EMBL" id="HACG01012315">
    <property type="protein sequence ID" value="CEK59180.1"/>
    <property type="molecule type" value="Transcribed_RNA"/>
</dbReference>
<feature type="non-terminal residue" evidence="1">
    <location>
        <position position="1"/>
    </location>
</feature>
<accession>A0A0B6YUK4</accession>
<sequence>LAGYFEKTGPDTNIEKEIKKSINSFRIKIGFGNIRQEHNDRNNGSIVTSLS</sequence>
<proteinExistence type="predicted"/>
<organism evidence="1">
    <name type="scientific">Arion vulgaris</name>
    <dbReference type="NCBI Taxonomy" id="1028688"/>
    <lineage>
        <taxon>Eukaryota</taxon>
        <taxon>Metazoa</taxon>
        <taxon>Spiralia</taxon>
        <taxon>Lophotrochozoa</taxon>
        <taxon>Mollusca</taxon>
        <taxon>Gastropoda</taxon>
        <taxon>Heterobranchia</taxon>
        <taxon>Euthyneura</taxon>
        <taxon>Panpulmonata</taxon>
        <taxon>Eupulmonata</taxon>
        <taxon>Stylommatophora</taxon>
        <taxon>Helicina</taxon>
        <taxon>Arionoidea</taxon>
        <taxon>Arionidae</taxon>
        <taxon>Arion</taxon>
    </lineage>
</organism>
<protein>
    <submittedName>
        <fullName evidence="1">Uncharacterized protein</fullName>
    </submittedName>
</protein>
<dbReference type="AlphaFoldDB" id="A0A0B6YUK4"/>
<name>A0A0B6YUK4_9EUPU</name>
<reference evidence="1" key="1">
    <citation type="submission" date="2014-12" db="EMBL/GenBank/DDBJ databases">
        <title>Insight into the proteome of Arion vulgaris.</title>
        <authorList>
            <person name="Aradska J."/>
            <person name="Bulat T."/>
            <person name="Smidak R."/>
            <person name="Sarate P."/>
            <person name="Gangsoo J."/>
            <person name="Sialana F."/>
            <person name="Bilban M."/>
            <person name="Lubec G."/>
        </authorList>
    </citation>
    <scope>NUCLEOTIDE SEQUENCE</scope>
    <source>
        <tissue evidence="1">Skin</tissue>
    </source>
</reference>
<gene>
    <name evidence="1" type="primary">ORF35439</name>
</gene>